<dbReference type="SMART" id="SM00852">
    <property type="entry name" value="MoCF_biosynth"/>
    <property type="match status" value="1"/>
</dbReference>
<dbReference type="EMBL" id="BARS01047237">
    <property type="protein sequence ID" value="GAG37856.1"/>
    <property type="molecule type" value="Genomic_DNA"/>
</dbReference>
<evidence type="ECO:0000259" key="1">
    <source>
        <dbReference type="SMART" id="SM00852"/>
    </source>
</evidence>
<proteinExistence type="predicted"/>
<organism evidence="2">
    <name type="scientific">marine sediment metagenome</name>
    <dbReference type="NCBI Taxonomy" id="412755"/>
    <lineage>
        <taxon>unclassified sequences</taxon>
        <taxon>metagenomes</taxon>
        <taxon>ecological metagenomes</taxon>
    </lineage>
</organism>
<accession>X0YMC1</accession>
<dbReference type="AlphaFoldDB" id="X0YMC1"/>
<sequence length="245" mass="26001">SVLVTDVQGDTLAIDILESSLDAYDILGKKDELLQRLSKLPGVGTTQETSICSEGMLGWIALDDSKARPALKRAEGIAEEIRQRLSKRAIVFSTGFEVASGQVKDTNTPTIGRRLEAEGYSVTSRPTLRDDELLIAANLRQAADDGYSLVITTGGVGAEVKDRTIEAVLALDPEAATPYVCKHQQGTGRHLKDGVRIAVGQASDTLIVALPGPNDEVKSSLNVLVKGLASGSSKHILARDIATVL</sequence>
<dbReference type="PANTHER" id="PTHR13939">
    <property type="entry name" value="NICOTINAMIDE-NUCLEOTIDE AMIDOHYDROLASE PNCC"/>
    <property type="match status" value="1"/>
</dbReference>
<dbReference type="Pfam" id="PF00994">
    <property type="entry name" value="MoCF_biosynth"/>
    <property type="match status" value="1"/>
</dbReference>
<comment type="caution">
    <text evidence="2">The sequence shown here is derived from an EMBL/GenBank/DDBJ whole genome shotgun (WGS) entry which is preliminary data.</text>
</comment>
<dbReference type="InterPro" id="IPR050101">
    <property type="entry name" value="CinA"/>
</dbReference>
<dbReference type="SUPFAM" id="SSF53218">
    <property type="entry name" value="Molybdenum cofactor biosynthesis proteins"/>
    <property type="match status" value="1"/>
</dbReference>
<dbReference type="InterPro" id="IPR001453">
    <property type="entry name" value="MoaB/Mog_dom"/>
</dbReference>
<gene>
    <name evidence="2" type="ORF">S01H1_70982</name>
</gene>
<dbReference type="Gene3D" id="3.40.980.10">
    <property type="entry name" value="MoaB/Mog-like domain"/>
    <property type="match status" value="1"/>
</dbReference>
<protein>
    <recommendedName>
        <fullName evidence="1">MoaB/Mog domain-containing protein</fullName>
    </recommendedName>
</protein>
<evidence type="ECO:0000313" key="2">
    <source>
        <dbReference type="EMBL" id="GAG37856.1"/>
    </source>
</evidence>
<feature type="non-terminal residue" evidence="2">
    <location>
        <position position="245"/>
    </location>
</feature>
<reference evidence="2" key="1">
    <citation type="journal article" date="2014" name="Front. Microbiol.">
        <title>High frequency of phylogenetically diverse reductive dehalogenase-homologous genes in deep subseafloor sedimentary metagenomes.</title>
        <authorList>
            <person name="Kawai M."/>
            <person name="Futagami T."/>
            <person name="Toyoda A."/>
            <person name="Takaki Y."/>
            <person name="Nishi S."/>
            <person name="Hori S."/>
            <person name="Arai W."/>
            <person name="Tsubouchi T."/>
            <person name="Morono Y."/>
            <person name="Uchiyama I."/>
            <person name="Ito T."/>
            <person name="Fujiyama A."/>
            <person name="Inagaki F."/>
            <person name="Takami H."/>
        </authorList>
    </citation>
    <scope>NUCLEOTIDE SEQUENCE</scope>
    <source>
        <strain evidence="2">Expedition CK06-06</strain>
    </source>
</reference>
<dbReference type="InterPro" id="IPR036425">
    <property type="entry name" value="MoaB/Mog-like_dom_sf"/>
</dbReference>
<dbReference type="PANTHER" id="PTHR13939:SF0">
    <property type="entry name" value="NMN AMIDOHYDROLASE-LIKE PROTEIN YFAY"/>
    <property type="match status" value="1"/>
</dbReference>
<feature type="non-terminal residue" evidence="2">
    <location>
        <position position="1"/>
    </location>
</feature>
<name>X0YMC1_9ZZZZ</name>
<feature type="domain" description="MoaB/Mog" evidence="1">
    <location>
        <begin position="90"/>
        <end position="231"/>
    </location>
</feature>